<organism evidence="2 3">
    <name type="scientific">Prauserella sediminis</name>
    <dbReference type="NCBI Taxonomy" id="577680"/>
    <lineage>
        <taxon>Bacteria</taxon>
        <taxon>Bacillati</taxon>
        <taxon>Actinomycetota</taxon>
        <taxon>Actinomycetes</taxon>
        <taxon>Pseudonocardiales</taxon>
        <taxon>Pseudonocardiaceae</taxon>
        <taxon>Prauserella</taxon>
        <taxon>Prauserella salsuginis group</taxon>
    </lineage>
</organism>
<comment type="caution">
    <text evidence="2">The sequence shown here is derived from an EMBL/GenBank/DDBJ whole genome shotgun (WGS) entry which is preliminary data.</text>
</comment>
<feature type="coiled-coil region" evidence="1">
    <location>
        <begin position="112"/>
        <end position="139"/>
    </location>
</feature>
<dbReference type="RefSeq" id="WP_183781275.1">
    <property type="nucleotide sequence ID" value="NZ_JACIBS010000001.1"/>
</dbReference>
<name>A0A839XQB1_9PSEU</name>
<accession>A0A839XQB1</accession>
<evidence type="ECO:0000313" key="3">
    <source>
        <dbReference type="Proteomes" id="UP000564573"/>
    </source>
</evidence>
<proteinExistence type="predicted"/>
<sequence>MPEFGDIPAPTGGSAMRIGGAVGALAKQVGDAKAQSGALLDSAKGGGFRVSENAAEPIRDALKEAQQDLGNIMAEANNLAVAPMLGTGPYAQQVAQHVQQSGDGPQGVLPMLRQLQKVIEQSEEALKVAMENYRESEEEQRSTFKQ</sequence>
<keyword evidence="3" id="KW-1185">Reference proteome</keyword>
<gene>
    <name evidence="2" type="ORF">FB384_001747</name>
</gene>
<dbReference type="EMBL" id="JACIBS010000001">
    <property type="protein sequence ID" value="MBB3662843.1"/>
    <property type="molecule type" value="Genomic_DNA"/>
</dbReference>
<reference evidence="2 3" key="1">
    <citation type="submission" date="2020-08" db="EMBL/GenBank/DDBJ databases">
        <title>Sequencing the genomes of 1000 actinobacteria strains.</title>
        <authorList>
            <person name="Klenk H.-P."/>
        </authorList>
    </citation>
    <scope>NUCLEOTIDE SEQUENCE [LARGE SCALE GENOMIC DNA]</scope>
    <source>
        <strain evidence="2 3">DSM 45267</strain>
    </source>
</reference>
<evidence type="ECO:0000256" key="1">
    <source>
        <dbReference type="SAM" id="Coils"/>
    </source>
</evidence>
<protein>
    <submittedName>
        <fullName evidence="2">Chorismate mutase</fullName>
    </submittedName>
</protein>
<evidence type="ECO:0000313" key="2">
    <source>
        <dbReference type="EMBL" id="MBB3662843.1"/>
    </source>
</evidence>
<dbReference type="Proteomes" id="UP000564573">
    <property type="component" value="Unassembled WGS sequence"/>
</dbReference>
<dbReference type="AlphaFoldDB" id="A0A839XQB1"/>
<keyword evidence="1" id="KW-0175">Coiled coil</keyword>